<gene>
    <name evidence="1" type="ORF">F9K94_15550</name>
</gene>
<dbReference type="RefSeq" id="WP_151646753.1">
    <property type="nucleotide sequence ID" value="NZ_WBVY01000004.1"/>
</dbReference>
<protein>
    <submittedName>
        <fullName evidence="1">Uncharacterized protein</fullName>
    </submittedName>
</protein>
<reference evidence="1 2" key="1">
    <citation type="submission" date="2019-09" db="EMBL/GenBank/DDBJ databases">
        <title>Taxonomic organization of the family Brucellaceae based on a phylogenomic approach.</title>
        <authorList>
            <person name="Leclercq S."/>
            <person name="Cloeckaert A."/>
            <person name="Zygmunt M.S."/>
        </authorList>
    </citation>
    <scope>NUCLEOTIDE SEQUENCE [LARGE SCALE GENOMIC DNA]</scope>
    <source>
        <strain evidence="1 2">TA93</strain>
    </source>
</reference>
<proteinExistence type="predicted"/>
<evidence type="ECO:0000313" key="1">
    <source>
        <dbReference type="EMBL" id="KAB2655940.1"/>
    </source>
</evidence>
<dbReference type="EMBL" id="WBVY01000004">
    <property type="protein sequence ID" value="KAB2655940.1"/>
    <property type="molecule type" value="Genomic_DNA"/>
</dbReference>
<accession>A0A7V7VSJ0</accession>
<organism evidence="1 2">
    <name type="scientific">Brucella tritici</name>
    <dbReference type="NCBI Taxonomy" id="94626"/>
    <lineage>
        <taxon>Bacteria</taxon>
        <taxon>Pseudomonadati</taxon>
        <taxon>Pseudomonadota</taxon>
        <taxon>Alphaproteobacteria</taxon>
        <taxon>Hyphomicrobiales</taxon>
        <taxon>Brucellaceae</taxon>
        <taxon>Brucella/Ochrobactrum group</taxon>
        <taxon>Brucella</taxon>
    </lineage>
</organism>
<dbReference type="AlphaFoldDB" id="A0A7V7VSJ0"/>
<name>A0A7V7VSJ0_9HYPH</name>
<dbReference type="Proteomes" id="UP000460650">
    <property type="component" value="Unassembled WGS sequence"/>
</dbReference>
<sequence length="83" mass="8961">MPSKELIALVAEAIIDNPPVETMTDDEIIIDWSPTAQAAISTILAALQDPTEAMLDECSDGWQYGEVLWPKMLAASALGEQSE</sequence>
<comment type="caution">
    <text evidence="1">The sequence shown here is derived from an EMBL/GenBank/DDBJ whole genome shotgun (WGS) entry which is preliminary data.</text>
</comment>
<evidence type="ECO:0000313" key="2">
    <source>
        <dbReference type="Proteomes" id="UP000460650"/>
    </source>
</evidence>